<evidence type="ECO:0000313" key="7">
    <source>
        <dbReference type="Proteomes" id="UP001596022"/>
    </source>
</evidence>
<dbReference type="PANTHER" id="PTHR42832">
    <property type="entry name" value="AMINO ACID AMINOTRANSFERASE"/>
    <property type="match status" value="1"/>
</dbReference>
<dbReference type="EMBL" id="JBHSFW010000001">
    <property type="protein sequence ID" value="MFC4617492.1"/>
    <property type="molecule type" value="Genomic_DNA"/>
</dbReference>
<organism evidence="6 7">
    <name type="scientific">Camelliibacillus cellulosilyticus</name>
    <dbReference type="NCBI Taxonomy" id="2174486"/>
    <lineage>
        <taxon>Bacteria</taxon>
        <taxon>Bacillati</taxon>
        <taxon>Bacillota</taxon>
        <taxon>Bacilli</taxon>
        <taxon>Bacillales</taxon>
        <taxon>Sporolactobacillaceae</taxon>
        <taxon>Camelliibacillus</taxon>
    </lineage>
</organism>
<accession>A0ABV9GHP3</accession>
<dbReference type="Pfam" id="PF00155">
    <property type="entry name" value="Aminotran_1_2"/>
    <property type="match status" value="1"/>
</dbReference>
<sequence>MRHPASKRVDDLPPYLFSRLNQKKQALRSRGVDIIDLGIGDPDLPTPAFIKERLIQELEKPVNMRYSTFSGCPEFREAVASFYKNHFNVDLDPEKEVLTLIGSKEGIAHLIQAMVDPEDTVIVPDPGYPVYRMAAYLAGASVYDMALTEFNRFRPVFEDIPVDVLKQAKLAFLNYPGNPTGATVDLAFFEKAIAFFKSKGIWLAHDSAYNLVTFDDHQAPSILQAEGAKDVAVEFGSLSKAFNMTGWRIAYVVGNEKIIDLLKTVKSNLDSSQFLAIQKAAATALTSDLTPLKARNAIYEKRSDVMLEALSSIGIEAEKPGGSIFLWLKTPKGETSADFCESVMEKTGVILTPGTAFGRHGEGYFRLSLSVPDERLLEAADRIRSLVE</sequence>
<dbReference type="Proteomes" id="UP001596022">
    <property type="component" value="Unassembled WGS sequence"/>
</dbReference>
<name>A0ABV9GHP3_9BACL</name>
<evidence type="ECO:0000256" key="3">
    <source>
        <dbReference type="ARBA" id="ARBA00022679"/>
    </source>
</evidence>
<dbReference type="InterPro" id="IPR050881">
    <property type="entry name" value="LL-DAP_aminotransferase"/>
</dbReference>
<dbReference type="SUPFAM" id="SSF53383">
    <property type="entry name" value="PLP-dependent transferases"/>
    <property type="match status" value="1"/>
</dbReference>
<feature type="domain" description="Aminotransferase class I/classII large" evidence="5">
    <location>
        <begin position="33"/>
        <end position="383"/>
    </location>
</feature>
<gene>
    <name evidence="6" type="ORF">ACFO4N_01965</name>
</gene>
<dbReference type="InterPro" id="IPR015422">
    <property type="entry name" value="PyrdxlP-dep_Trfase_small"/>
</dbReference>
<comment type="similarity">
    <text evidence="4">Belongs to the class-I pyridoxal-phosphate-dependent aminotransferase family.</text>
</comment>
<evidence type="ECO:0000256" key="1">
    <source>
        <dbReference type="ARBA" id="ARBA00001933"/>
    </source>
</evidence>
<dbReference type="Gene3D" id="3.40.640.10">
    <property type="entry name" value="Type I PLP-dependent aspartate aminotransferase-like (Major domain)"/>
    <property type="match status" value="1"/>
</dbReference>
<keyword evidence="7" id="KW-1185">Reference proteome</keyword>
<dbReference type="NCBIfam" id="NF006756">
    <property type="entry name" value="PRK09276.1"/>
    <property type="match status" value="1"/>
</dbReference>
<evidence type="ECO:0000313" key="6">
    <source>
        <dbReference type="EMBL" id="MFC4617492.1"/>
    </source>
</evidence>
<dbReference type="InterPro" id="IPR004838">
    <property type="entry name" value="NHTrfase_class1_PyrdxlP-BS"/>
</dbReference>
<comment type="cofactor">
    <cofactor evidence="1 4">
        <name>pyridoxal 5'-phosphate</name>
        <dbReference type="ChEBI" id="CHEBI:597326"/>
    </cofactor>
</comment>
<protein>
    <recommendedName>
        <fullName evidence="4">Aminotransferase</fullName>
        <ecNumber evidence="4">2.6.1.-</ecNumber>
    </recommendedName>
</protein>
<dbReference type="CDD" id="cd00609">
    <property type="entry name" value="AAT_like"/>
    <property type="match status" value="1"/>
</dbReference>
<dbReference type="InterPro" id="IPR015421">
    <property type="entry name" value="PyrdxlP-dep_Trfase_major"/>
</dbReference>
<evidence type="ECO:0000256" key="4">
    <source>
        <dbReference type="RuleBase" id="RU000481"/>
    </source>
</evidence>
<proteinExistence type="inferred from homology"/>
<dbReference type="InterPro" id="IPR004839">
    <property type="entry name" value="Aminotransferase_I/II_large"/>
</dbReference>
<keyword evidence="2 4" id="KW-0032">Aminotransferase</keyword>
<evidence type="ECO:0000256" key="2">
    <source>
        <dbReference type="ARBA" id="ARBA00022576"/>
    </source>
</evidence>
<dbReference type="EC" id="2.6.1.-" evidence="4"/>
<dbReference type="RefSeq" id="WP_376844533.1">
    <property type="nucleotide sequence ID" value="NZ_JBHSFW010000001.1"/>
</dbReference>
<comment type="caution">
    <text evidence="6">The sequence shown here is derived from an EMBL/GenBank/DDBJ whole genome shotgun (WGS) entry which is preliminary data.</text>
</comment>
<dbReference type="PROSITE" id="PS00105">
    <property type="entry name" value="AA_TRANSFER_CLASS_1"/>
    <property type="match status" value="1"/>
</dbReference>
<evidence type="ECO:0000259" key="5">
    <source>
        <dbReference type="Pfam" id="PF00155"/>
    </source>
</evidence>
<dbReference type="Gene3D" id="3.90.1150.10">
    <property type="entry name" value="Aspartate Aminotransferase, domain 1"/>
    <property type="match status" value="1"/>
</dbReference>
<dbReference type="InterPro" id="IPR015424">
    <property type="entry name" value="PyrdxlP-dep_Trfase"/>
</dbReference>
<keyword evidence="3 4" id="KW-0808">Transferase</keyword>
<reference evidence="7" key="1">
    <citation type="journal article" date="2019" name="Int. J. Syst. Evol. Microbiol.">
        <title>The Global Catalogue of Microorganisms (GCM) 10K type strain sequencing project: providing services to taxonomists for standard genome sequencing and annotation.</title>
        <authorList>
            <consortium name="The Broad Institute Genomics Platform"/>
            <consortium name="The Broad Institute Genome Sequencing Center for Infectious Disease"/>
            <person name="Wu L."/>
            <person name="Ma J."/>
        </authorList>
    </citation>
    <scope>NUCLEOTIDE SEQUENCE [LARGE SCALE GENOMIC DNA]</scope>
    <source>
        <strain evidence="7">CGMCC 1.16306</strain>
    </source>
</reference>
<dbReference type="GO" id="GO:0010285">
    <property type="term" value="F:L,L-diaminopimelate aminotransferase activity"/>
    <property type="evidence" value="ECO:0007669"/>
    <property type="project" value="UniProtKB-EC"/>
</dbReference>
<dbReference type="PANTHER" id="PTHR42832:SF3">
    <property type="entry name" value="L-GLUTAMINE--4-(METHYLSULFANYL)-2-OXOBUTANOATE AMINOTRANSFERASE"/>
    <property type="match status" value="1"/>
</dbReference>